<accession>A0A857JA78</accession>
<organism evidence="2 3">
    <name type="scientific">Xylophilus rhododendri</name>
    <dbReference type="NCBI Taxonomy" id="2697032"/>
    <lineage>
        <taxon>Bacteria</taxon>
        <taxon>Pseudomonadati</taxon>
        <taxon>Pseudomonadota</taxon>
        <taxon>Betaproteobacteria</taxon>
        <taxon>Burkholderiales</taxon>
        <taxon>Xylophilus</taxon>
    </lineage>
</organism>
<dbReference type="EMBL" id="CP047650">
    <property type="protein sequence ID" value="QHJ00817.1"/>
    <property type="molecule type" value="Genomic_DNA"/>
</dbReference>
<dbReference type="RefSeq" id="WP_160554626.1">
    <property type="nucleotide sequence ID" value="NZ_CP047650.1"/>
</dbReference>
<protein>
    <submittedName>
        <fullName evidence="2">Uncharacterized protein</fullName>
    </submittedName>
</protein>
<name>A0A857JA78_9BURK</name>
<keyword evidence="1" id="KW-0812">Transmembrane</keyword>
<dbReference type="KEGG" id="xyk:GT347_24215"/>
<gene>
    <name evidence="2" type="ORF">GT347_24215</name>
</gene>
<dbReference type="Proteomes" id="UP000464787">
    <property type="component" value="Chromosome"/>
</dbReference>
<keyword evidence="1" id="KW-0472">Membrane</keyword>
<keyword evidence="1" id="KW-1133">Transmembrane helix</keyword>
<keyword evidence="3" id="KW-1185">Reference proteome</keyword>
<evidence type="ECO:0000313" key="2">
    <source>
        <dbReference type="EMBL" id="QHJ00817.1"/>
    </source>
</evidence>
<evidence type="ECO:0000313" key="3">
    <source>
        <dbReference type="Proteomes" id="UP000464787"/>
    </source>
</evidence>
<dbReference type="AlphaFoldDB" id="A0A857JA78"/>
<feature type="transmembrane region" description="Helical" evidence="1">
    <location>
        <begin position="44"/>
        <end position="65"/>
    </location>
</feature>
<evidence type="ECO:0000256" key="1">
    <source>
        <dbReference type="SAM" id="Phobius"/>
    </source>
</evidence>
<sequence>MHEKDPVKPPARKPSRPSWVDSAYLKRMTEAGNETWLDRPVTRWILGIVAALLVLAILTHALDLWNFPGEA</sequence>
<reference evidence="2 3" key="1">
    <citation type="submission" date="2020-01" db="EMBL/GenBank/DDBJ databases">
        <title>Genome sequencing of strain KACC 21265.</title>
        <authorList>
            <person name="Heo J."/>
            <person name="Kim S.-J."/>
            <person name="Kim J.-S."/>
            <person name="Hong S.-B."/>
            <person name="Kwon S.-W."/>
        </authorList>
    </citation>
    <scope>NUCLEOTIDE SEQUENCE [LARGE SCALE GENOMIC DNA]</scope>
    <source>
        <strain evidence="2 3">KACC 21265</strain>
    </source>
</reference>
<proteinExistence type="predicted"/>